<dbReference type="Gene3D" id="1.25.40.10">
    <property type="entry name" value="Tetratricopeptide repeat domain"/>
    <property type="match status" value="3"/>
</dbReference>
<evidence type="ECO:0000256" key="3">
    <source>
        <dbReference type="ARBA" id="ARBA00022664"/>
    </source>
</evidence>
<keyword evidence="13" id="KW-1185">Reference proteome</keyword>
<dbReference type="PANTHER" id="PTHR11246:SF5">
    <property type="entry name" value="PRE-MRNA-SPLICING FACTOR SYF1"/>
    <property type="match status" value="1"/>
</dbReference>
<evidence type="ECO:0000313" key="12">
    <source>
        <dbReference type="EMBL" id="CAB4253709.1"/>
    </source>
</evidence>
<keyword evidence="4" id="KW-0747">Spliceosome</keyword>
<evidence type="ECO:0000259" key="10">
    <source>
        <dbReference type="Pfam" id="PF23231"/>
    </source>
</evidence>
<evidence type="ECO:0000259" key="9">
    <source>
        <dbReference type="Pfam" id="PF23220"/>
    </source>
</evidence>
<evidence type="ECO:0000256" key="8">
    <source>
        <dbReference type="ARBA" id="ARBA00039472"/>
    </source>
</evidence>
<evidence type="ECO:0000313" key="13">
    <source>
        <dbReference type="Proteomes" id="UP000644660"/>
    </source>
</evidence>
<dbReference type="InterPro" id="IPR055430">
    <property type="entry name" value="HAT_Syf1_CNRKL1_C"/>
</dbReference>
<comment type="similarity">
    <text evidence="2">Belongs to the crooked-neck family.</text>
</comment>
<evidence type="ECO:0000256" key="6">
    <source>
        <dbReference type="ARBA" id="ARBA00023187"/>
    </source>
</evidence>
<comment type="caution">
    <text evidence="12">The sequence shown here is derived from an EMBL/GenBank/DDBJ whole genome shotgun (WGS) entry which is preliminary data.</text>
</comment>
<accession>A0A8H2VEM5</accession>
<evidence type="ECO:0000256" key="7">
    <source>
        <dbReference type="ARBA" id="ARBA00023242"/>
    </source>
</evidence>
<dbReference type="InterPro" id="IPR045075">
    <property type="entry name" value="Syf1-like"/>
</dbReference>
<dbReference type="GO" id="GO:0071007">
    <property type="term" value="C:U2-type catalytic step 2 spliceosome"/>
    <property type="evidence" value="ECO:0007669"/>
    <property type="project" value="TreeGrafter"/>
</dbReference>
<reference evidence="12 13" key="1">
    <citation type="submission" date="2020-05" db="EMBL/GenBank/DDBJ databases">
        <authorList>
            <person name="Casaregola S."/>
            <person name="Devillers H."/>
            <person name="Grondin C."/>
        </authorList>
    </citation>
    <scope>NUCLEOTIDE SEQUENCE [LARGE SCALE GENOMIC DNA]</scope>
    <source>
        <strain evidence="12 13">CLIB 1767</strain>
    </source>
</reference>
<dbReference type="InterPro" id="IPR003107">
    <property type="entry name" value="HAT"/>
</dbReference>
<dbReference type="Pfam" id="PF23220">
    <property type="entry name" value="HAT_Syf1_M"/>
    <property type="match status" value="1"/>
</dbReference>
<keyword evidence="6" id="KW-0508">mRNA splicing</keyword>
<evidence type="ECO:0000256" key="4">
    <source>
        <dbReference type="ARBA" id="ARBA00022728"/>
    </source>
</evidence>
<evidence type="ECO:0000256" key="2">
    <source>
        <dbReference type="ARBA" id="ARBA00008644"/>
    </source>
</evidence>
<dbReference type="EMBL" id="CAEFZW010000003">
    <property type="protein sequence ID" value="CAB4253709.1"/>
    <property type="molecule type" value="Genomic_DNA"/>
</dbReference>
<dbReference type="GO" id="GO:0000349">
    <property type="term" value="P:generation of catalytic spliceosome for first transesterification step"/>
    <property type="evidence" value="ECO:0007669"/>
    <property type="project" value="TreeGrafter"/>
</dbReference>
<keyword evidence="3" id="KW-0507">mRNA processing</keyword>
<dbReference type="AlphaFoldDB" id="A0A8H2VEM5"/>
<gene>
    <name evidence="12" type="ORF">KABA2_03S03586</name>
</gene>
<dbReference type="Proteomes" id="UP000644660">
    <property type="component" value="Unassembled WGS sequence"/>
</dbReference>
<dbReference type="InterPro" id="IPR011990">
    <property type="entry name" value="TPR-like_helical_dom_sf"/>
</dbReference>
<dbReference type="GeneID" id="64856679"/>
<evidence type="ECO:0000256" key="5">
    <source>
        <dbReference type="ARBA" id="ARBA00022737"/>
    </source>
</evidence>
<evidence type="ECO:0000259" key="11">
    <source>
        <dbReference type="Pfam" id="PF23233"/>
    </source>
</evidence>
<keyword evidence="7" id="KW-0539">Nucleus</keyword>
<comment type="subcellular location">
    <subcellularLocation>
        <location evidence="1">Nucleus</location>
    </subcellularLocation>
</comment>
<dbReference type="GO" id="GO:0000974">
    <property type="term" value="C:Prp19 complex"/>
    <property type="evidence" value="ECO:0007669"/>
    <property type="project" value="TreeGrafter"/>
</dbReference>
<dbReference type="Pfam" id="PF23231">
    <property type="entry name" value="HAT_Syf1_CNRKL1_C"/>
    <property type="match status" value="1"/>
</dbReference>
<feature type="domain" description="Pre-mRNA-splicing factor Syf1-like N-terminal HAT-repeats" evidence="11">
    <location>
        <begin position="12"/>
        <end position="157"/>
    </location>
</feature>
<protein>
    <recommendedName>
        <fullName evidence="8">Pre-mRNA-splicing factor SYF1</fullName>
    </recommendedName>
</protein>
<evidence type="ECO:0000256" key="1">
    <source>
        <dbReference type="ARBA" id="ARBA00004123"/>
    </source>
</evidence>
<dbReference type="GO" id="GO:0071014">
    <property type="term" value="C:post-mRNA release spliceosomal complex"/>
    <property type="evidence" value="ECO:0007669"/>
    <property type="project" value="TreeGrafter"/>
</dbReference>
<organism evidence="12 13">
    <name type="scientific">Maudiozyma barnettii</name>
    <dbReference type="NCBI Taxonomy" id="61262"/>
    <lineage>
        <taxon>Eukaryota</taxon>
        <taxon>Fungi</taxon>
        <taxon>Dikarya</taxon>
        <taxon>Ascomycota</taxon>
        <taxon>Saccharomycotina</taxon>
        <taxon>Saccharomycetes</taxon>
        <taxon>Saccharomycetales</taxon>
        <taxon>Saccharomycetaceae</taxon>
        <taxon>Maudiozyma</taxon>
    </lineage>
</organism>
<dbReference type="RefSeq" id="XP_041405554.1">
    <property type="nucleotide sequence ID" value="XM_041549620.1"/>
</dbReference>
<sequence length="835" mass="99037">MEDISIYIKDDEDIAFEYELQKSPEQLQTWEHYLDRWQEQNKNGLRSEDCILWLFRRYVNQFINNVDVWLVFIDWVIENSIYKKYNDIPTIYEESIRNCGSKSEKLCLKYLKYAIETRDLTLIRESFDLGLEFTSKHSHYKLWEQLLLFIKNVLIPTTEAIDKDEKPQIEQFGEIIDKIFEDSNQIENAKDNCKNADIWISIFLERYLLVCPNDEVLDNLIILGGTHDYKRIKEGFDKYLFQNQDYTIIAKIKDLPYSLNIIYLNSLCELNNKSECQRFISTLKQLYSFNHTNIDLITAKYLMINEDFDTLEVHLDVLLKDTMNIEDFSRVSKFHYDFEVCIIDQCFSQINKKVIQNSKYNFEEVMKTHLKKLQMLTRDHAIKLNDLYLRKSPNNVGMWLRRIDLFTTLKEKIGVYVQGILQIDPLHVREPGTFGRLWCNYAQLYWDQNDFNSAREIFERALKVPFPYLKDLELIWLYWVENELKLGDKQKVYLLLEQALKIPKNPMAVLEQYENSYNKIPTRMVVFHSLKLWNLYVDLLESEIIGTPGKISEEYKKTVQIYENMIQLKLITPLLFVSYARLIEKYEDQVKSFQVYNRAISSFPPEIKYDIWLLYLNEAVVSNLSVEQVRDLFEESLSQLVPNQIDCISVYLLNNKYEEQQTGVTQATISKLVRSAKELSGKYVESKLQLWDLALERTKSHFGLEMARPLYEECITTIPREKSTEYVTSFAHLEVALGEVIRAREILQYGAKLLPPIRNNHLWKYWEEFEISNGDKEKYKDMLKYKKKLEEEMKIDTEKVSQESTNIEFVASKATIHASRTNVDVSNPEEINLDL</sequence>
<proteinExistence type="inferred from homology"/>
<dbReference type="OrthoDB" id="10067343at2759"/>
<dbReference type="InterPro" id="IPR056350">
    <property type="entry name" value="HAT_Syf1_central"/>
</dbReference>
<dbReference type="PANTHER" id="PTHR11246">
    <property type="entry name" value="PRE-MRNA SPLICING FACTOR"/>
    <property type="match status" value="1"/>
</dbReference>
<name>A0A8H2VEM5_9SACH</name>
<dbReference type="SMART" id="SM00386">
    <property type="entry name" value="HAT"/>
    <property type="match status" value="10"/>
</dbReference>
<dbReference type="SUPFAM" id="SSF48452">
    <property type="entry name" value="TPR-like"/>
    <property type="match status" value="2"/>
</dbReference>
<dbReference type="InterPro" id="IPR055433">
    <property type="entry name" value="HAT_Syf1-like_N"/>
</dbReference>
<feature type="domain" description="Pre-mRNA-splicing factor Syf1/CRNKL1-like C-terminal HAT-repeats" evidence="10">
    <location>
        <begin position="431"/>
        <end position="812"/>
    </location>
</feature>
<feature type="domain" description="Pre-mRNA-splicing factor SYF1 central HAT repeats" evidence="9">
    <location>
        <begin position="299"/>
        <end position="420"/>
    </location>
</feature>
<keyword evidence="5" id="KW-0677">Repeat</keyword>
<dbReference type="Pfam" id="PF23233">
    <property type="entry name" value="HAT_Syf1_CNRKL1_N"/>
    <property type="match status" value="1"/>
</dbReference>